<gene>
    <name evidence="2" type="ORF">A4X13_0g9222</name>
</gene>
<feature type="compositionally biased region" description="Basic and acidic residues" evidence="1">
    <location>
        <begin position="19"/>
        <end position="30"/>
    </location>
</feature>
<protein>
    <submittedName>
        <fullName evidence="2">Uncharacterized protein</fullName>
    </submittedName>
</protein>
<accession>A0A8T8SAV0</accession>
<evidence type="ECO:0000313" key="2">
    <source>
        <dbReference type="EMBL" id="KAE8236218.1"/>
    </source>
</evidence>
<feature type="non-terminal residue" evidence="2">
    <location>
        <position position="1"/>
    </location>
</feature>
<keyword evidence="3" id="KW-1185">Reference proteome</keyword>
<feature type="region of interest" description="Disordered" evidence="1">
    <location>
        <begin position="1"/>
        <end position="69"/>
    </location>
</feature>
<organism evidence="2 3">
    <name type="scientific">Tilletia indica</name>
    <dbReference type="NCBI Taxonomy" id="43049"/>
    <lineage>
        <taxon>Eukaryota</taxon>
        <taxon>Fungi</taxon>
        <taxon>Dikarya</taxon>
        <taxon>Basidiomycota</taxon>
        <taxon>Ustilaginomycotina</taxon>
        <taxon>Exobasidiomycetes</taxon>
        <taxon>Tilletiales</taxon>
        <taxon>Tilletiaceae</taxon>
        <taxon>Tilletia</taxon>
    </lineage>
</organism>
<reference evidence="2" key="2">
    <citation type="journal article" date="2019" name="IMA Fungus">
        <title>Genome sequencing and comparison of five Tilletia species to identify candidate genes for the detection of regulated species infecting wheat.</title>
        <authorList>
            <person name="Nguyen H.D.T."/>
            <person name="Sultana T."/>
            <person name="Kesanakurti P."/>
            <person name="Hambleton S."/>
        </authorList>
    </citation>
    <scope>NUCLEOTIDE SEQUENCE</scope>
    <source>
        <strain evidence="2">DAOMC 236416</strain>
    </source>
</reference>
<evidence type="ECO:0000313" key="3">
    <source>
        <dbReference type="Proteomes" id="UP000077521"/>
    </source>
</evidence>
<reference evidence="2" key="1">
    <citation type="submission" date="2016-04" db="EMBL/GenBank/DDBJ databases">
        <authorList>
            <person name="Nguyen H.D."/>
            <person name="Samba Siva P."/>
            <person name="Cullis J."/>
            <person name="Levesque C.A."/>
            <person name="Hambleton S."/>
        </authorList>
    </citation>
    <scope>NUCLEOTIDE SEQUENCE</scope>
    <source>
        <strain evidence="2">DAOMC 236416</strain>
    </source>
</reference>
<evidence type="ECO:0000256" key="1">
    <source>
        <dbReference type="SAM" id="MobiDB-lite"/>
    </source>
</evidence>
<name>A0A8T8SAV0_9BASI</name>
<dbReference type="AlphaFoldDB" id="A0A8T8SAV0"/>
<proteinExistence type="predicted"/>
<comment type="caution">
    <text evidence="2">The sequence shown here is derived from an EMBL/GenBank/DDBJ whole genome shotgun (WGS) entry which is preliminary data.</text>
</comment>
<dbReference type="EMBL" id="LWDF02002335">
    <property type="protein sequence ID" value="KAE8236218.1"/>
    <property type="molecule type" value="Genomic_DNA"/>
</dbReference>
<dbReference type="Proteomes" id="UP000077521">
    <property type="component" value="Unassembled WGS sequence"/>
</dbReference>
<sequence>MSVTHRNSLRLVFQGPRRRCGDGKTDDDGSRSLTSEDADGPRIRRQGRVRTLMEAAQPMRQGRIDEAKT</sequence>